<proteinExistence type="predicted"/>
<evidence type="ECO:0000313" key="2">
    <source>
        <dbReference type="EMBL" id="KAG7400355.1"/>
    </source>
</evidence>
<sequence>MESHTRRSPTLAPPVESEEEPNLPADDLYLANKRLVEMLMRSRLQDLDAVHKLAEMLDYSRKLVAVQSDPEDLILQEKQYANELAIFLPTTPEDTDYLPSFSVLLEEAARNCLSSAIFGADNAIRCYFDLLGVQSKLTLEETASTLIFLPVTCHTVMSIPVKSVAQCQGVQTTHQEDPRRAECDLPPTNRYASWFTVSWSVVLVKTHAYVDRNSSNHNHRRAKIPMTLST</sequence>
<evidence type="ECO:0000313" key="3">
    <source>
        <dbReference type="Proteomes" id="UP000693981"/>
    </source>
</evidence>
<evidence type="ECO:0000256" key="1">
    <source>
        <dbReference type="SAM" id="MobiDB-lite"/>
    </source>
</evidence>
<keyword evidence="3" id="KW-1185">Reference proteome</keyword>
<dbReference type="EMBL" id="JAGDFL010000032">
    <property type="protein sequence ID" value="KAG7400355.1"/>
    <property type="molecule type" value="Genomic_DNA"/>
</dbReference>
<protein>
    <submittedName>
        <fullName evidence="2">Uncharacterized protein</fullName>
    </submittedName>
</protein>
<dbReference type="AlphaFoldDB" id="A0A8T1X333"/>
<reference evidence="2" key="1">
    <citation type="submission" date="2021-02" db="EMBL/GenBank/DDBJ databases">
        <authorList>
            <person name="Palmer J.M."/>
        </authorList>
    </citation>
    <scope>NUCLEOTIDE SEQUENCE</scope>
    <source>
        <strain evidence="2">SCRP23</strain>
    </source>
</reference>
<organism evidence="2 3">
    <name type="scientific">Phytophthora boehmeriae</name>
    <dbReference type="NCBI Taxonomy" id="109152"/>
    <lineage>
        <taxon>Eukaryota</taxon>
        <taxon>Sar</taxon>
        <taxon>Stramenopiles</taxon>
        <taxon>Oomycota</taxon>
        <taxon>Peronosporomycetes</taxon>
        <taxon>Peronosporales</taxon>
        <taxon>Peronosporaceae</taxon>
        <taxon>Phytophthora</taxon>
    </lineage>
</organism>
<gene>
    <name evidence="2" type="ORF">PHYBOEH_006112</name>
</gene>
<accession>A0A8T1X333</accession>
<name>A0A8T1X333_9STRA</name>
<feature type="region of interest" description="Disordered" evidence="1">
    <location>
        <begin position="1"/>
        <end position="24"/>
    </location>
</feature>
<comment type="caution">
    <text evidence="2">The sequence shown here is derived from an EMBL/GenBank/DDBJ whole genome shotgun (WGS) entry which is preliminary data.</text>
</comment>
<dbReference type="Proteomes" id="UP000693981">
    <property type="component" value="Unassembled WGS sequence"/>
</dbReference>